<evidence type="ECO:0000256" key="1">
    <source>
        <dbReference type="ARBA" id="ARBA00022603"/>
    </source>
</evidence>
<dbReference type="AlphaFoldDB" id="A0A7W9KP47"/>
<dbReference type="PANTHER" id="PTHR43861:SF1">
    <property type="entry name" value="TRANS-ACONITATE 2-METHYLTRANSFERASE"/>
    <property type="match status" value="1"/>
</dbReference>
<dbReference type="GO" id="GO:0032259">
    <property type="term" value="P:methylation"/>
    <property type="evidence" value="ECO:0007669"/>
    <property type="project" value="UniProtKB-KW"/>
</dbReference>
<keyword evidence="5" id="KW-1185">Reference proteome</keyword>
<proteinExistence type="predicted"/>
<dbReference type="PANTHER" id="PTHR43861">
    <property type="entry name" value="TRANS-ACONITATE 2-METHYLTRANSFERASE-RELATED"/>
    <property type="match status" value="1"/>
</dbReference>
<evidence type="ECO:0000259" key="3">
    <source>
        <dbReference type="Pfam" id="PF13649"/>
    </source>
</evidence>
<dbReference type="Gene3D" id="3.40.50.150">
    <property type="entry name" value="Vaccinia Virus protein VP39"/>
    <property type="match status" value="1"/>
</dbReference>
<name>A0A7W9KP47_9PSEU</name>
<comment type="caution">
    <text evidence="4">The sequence shown here is derived from an EMBL/GenBank/DDBJ whole genome shotgun (WGS) entry which is preliminary data.</text>
</comment>
<sequence>MADSDEQYDALGQTYERAKHIPTGLAEQATFLSALPDLTGKSVLDVACGTGFYPRKFVDLGAARVVGVDSAAEMLAYARYVEGKQPRGIEYLQHDATALPVLGRFDVVTAVWLLGYADDPSALDGMTANLASNLAPGGTLVVLVPNPDADFDILAGPYGRYGYDVVKTAKATFRQPVSVRVLDAPAFAFDSYFWPPGAFDGALQRAGLVDVRRAPTVVPDDDRGEEFWADLRRSPSFAVFTARSAGYAGA</sequence>
<dbReference type="RefSeq" id="WP_184867195.1">
    <property type="nucleotide sequence ID" value="NZ_BAAAWY010000058.1"/>
</dbReference>
<accession>A0A7W9KP47</accession>
<dbReference type="EMBL" id="JACHIR010000001">
    <property type="protein sequence ID" value="MBB5895399.1"/>
    <property type="molecule type" value="Genomic_DNA"/>
</dbReference>
<keyword evidence="1 4" id="KW-0489">Methyltransferase</keyword>
<organism evidence="4 5">
    <name type="scientific">Kutzneria kofuensis</name>
    <dbReference type="NCBI Taxonomy" id="103725"/>
    <lineage>
        <taxon>Bacteria</taxon>
        <taxon>Bacillati</taxon>
        <taxon>Actinomycetota</taxon>
        <taxon>Actinomycetes</taxon>
        <taxon>Pseudonocardiales</taxon>
        <taxon>Pseudonocardiaceae</taxon>
        <taxon>Kutzneria</taxon>
    </lineage>
</organism>
<evidence type="ECO:0000313" key="5">
    <source>
        <dbReference type="Proteomes" id="UP000585638"/>
    </source>
</evidence>
<dbReference type="InterPro" id="IPR029063">
    <property type="entry name" value="SAM-dependent_MTases_sf"/>
</dbReference>
<reference evidence="4 5" key="1">
    <citation type="submission" date="2020-08" db="EMBL/GenBank/DDBJ databases">
        <title>Sequencing the genomes of 1000 actinobacteria strains.</title>
        <authorList>
            <person name="Klenk H.-P."/>
        </authorList>
    </citation>
    <scope>NUCLEOTIDE SEQUENCE [LARGE SCALE GENOMIC DNA]</scope>
    <source>
        <strain evidence="4 5">DSM 43851</strain>
    </source>
</reference>
<dbReference type="Pfam" id="PF13649">
    <property type="entry name" value="Methyltransf_25"/>
    <property type="match status" value="1"/>
</dbReference>
<dbReference type="SUPFAM" id="SSF53335">
    <property type="entry name" value="S-adenosyl-L-methionine-dependent methyltransferases"/>
    <property type="match status" value="1"/>
</dbReference>
<dbReference type="Proteomes" id="UP000585638">
    <property type="component" value="Unassembled WGS sequence"/>
</dbReference>
<dbReference type="InterPro" id="IPR041698">
    <property type="entry name" value="Methyltransf_25"/>
</dbReference>
<dbReference type="CDD" id="cd02440">
    <property type="entry name" value="AdoMet_MTases"/>
    <property type="match status" value="1"/>
</dbReference>
<evidence type="ECO:0000256" key="2">
    <source>
        <dbReference type="ARBA" id="ARBA00022679"/>
    </source>
</evidence>
<protein>
    <submittedName>
        <fullName evidence="4">SAM-dependent methyltransferase</fullName>
    </submittedName>
</protein>
<keyword evidence="2 4" id="KW-0808">Transferase</keyword>
<feature type="domain" description="Methyltransferase" evidence="3">
    <location>
        <begin position="43"/>
        <end position="138"/>
    </location>
</feature>
<dbReference type="GO" id="GO:0008168">
    <property type="term" value="F:methyltransferase activity"/>
    <property type="evidence" value="ECO:0007669"/>
    <property type="project" value="UniProtKB-KW"/>
</dbReference>
<gene>
    <name evidence="4" type="ORF">BJ998_006595</name>
</gene>
<evidence type="ECO:0000313" key="4">
    <source>
        <dbReference type="EMBL" id="MBB5895399.1"/>
    </source>
</evidence>